<keyword evidence="5 8" id="KW-1133">Transmembrane helix</keyword>
<dbReference type="GO" id="GO:0016020">
    <property type="term" value="C:membrane"/>
    <property type="evidence" value="ECO:0007669"/>
    <property type="project" value="UniProtKB-SubCell"/>
</dbReference>
<organism evidence="9 10">
    <name type="scientific">Chlamydomonas eustigma</name>
    <dbReference type="NCBI Taxonomy" id="1157962"/>
    <lineage>
        <taxon>Eukaryota</taxon>
        <taxon>Viridiplantae</taxon>
        <taxon>Chlorophyta</taxon>
        <taxon>core chlorophytes</taxon>
        <taxon>Chlorophyceae</taxon>
        <taxon>CS clade</taxon>
        <taxon>Chlamydomonadales</taxon>
        <taxon>Chlamydomonadaceae</taxon>
        <taxon>Chlamydomonas</taxon>
    </lineage>
</organism>
<dbReference type="Pfam" id="PF03092">
    <property type="entry name" value="BT1"/>
    <property type="match status" value="1"/>
</dbReference>
<keyword evidence="4 8" id="KW-0812">Transmembrane</keyword>
<evidence type="ECO:0000256" key="2">
    <source>
        <dbReference type="ARBA" id="ARBA00007015"/>
    </source>
</evidence>
<keyword evidence="3" id="KW-0813">Transport</keyword>
<evidence type="ECO:0000256" key="3">
    <source>
        <dbReference type="ARBA" id="ARBA00022448"/>
    </source>
</evidence>
<evidence type="ECO:0000256" key="1">
    <source>
        <dbReference type="ARBA" id="ARBA00004141"/>
    </source>
</evidence>
<dbReference type="Gene3D" id="1.20.1250.20">
    <property type="entry name" value="MFS general substrate transporter like domains"/>
    <property type="match status" value="2"/>
</dbReference>
<dbReference type="InterPro" id="IPR036259">
    <property type="entry name" value="MFS_trans_sf"/>
</dbReference>
<feature type="transmembrane region" description="Helical" evidence="8">
    <location>
        <begin position="499"/>
        <end position="520"/>
    </location>
</feature>
<gene>
    <name evidence="9" type="ORF">CEUSTIGMA_g10604.t1</name>
</gene>
<dbReference type="SUPFAM" id="SSF103473">
    <property type="entry name" value="MFS general substrate transporter"/>
    <property type="match status" value="1"/>
</dbReference>
<feature type="transmembrane region" description="Helical" evidence="8">
    <location>
        <begin position="60"/>
        <end position="80"/>
    </location>
</feature>
<feature type="compositionally biased region" description="Polar residues" evidence="7">
    <location>
        <begin position="8"/>
        <end position="22"/>
    </location>
</feature>
<feature type="transmembrane region" description="Helical" evidence="8">
    <location>
        <begin position="395"/>
        <end position="414"/>
    </location>
</feature>
<keyword evidence="10" id="KW-1185">Reference proteome</keyword>
<feature type="transmembrane region" description="Helical" evidence="8">
    <location>
        <begin position="364"/>
        <end position="383"/>
    </location>
</feature>
<accession>A0A250XJD1</accession>
<dbReference type="InterPro" id="IPR039309">
    <property type="entry name" value="BT1"/>
</dbReference>
<feature type="region of interest" description="Disordered" evidence="7">
    <location>
        <begin position="1"/>
        <end position="28"/>
    </location>
</feature>
<evidence type="ECO:0000256" key="7">
    <source>
        <dbReference type="SAM" id="MobiDB-lite"/>
    </source>
</evidence>
<reference evidence="9 10" key="1">
    <citation type="submission" date="2017-08" db="EMBL/GenBank/DDBJ databases">
        <title>Acidophilic green algal genome provides insights into adaptation to an acidic environment.</title>
        <authorList>
            <person name="Hirooka S."/>
            <person name="Hirose Y."/>
            <person name="Kanesaki Y."/>
            <person name="Higuchi S."/>
            <person name="Fujiwara T."/>
            <person name="Onuma R."/>
            <person name="Era A."/>
            <person name="Ohbayashi R."/>
            <person name="Uzuka A."/>
            <person name="Nozaki H."/>
            <person name="Yoshikawa H."/>
            <person name="Miyagishima S.Y."/>
        </authorList>
    </citation>
    <scope>NUCLEOTIDE SEQUENCE [LARGE SCALE GENOMIC DNA]</scope>
    <source>
        <strain evidence="9 10">NIES-2499</strain>
    </source>
</reference>
<keyword evidence="6 8" id="KW-0472">Membrane</keyword>
<feature type="transmembrane region" description="Helical" evidence="8">
    <location>
        <begin position="221"/>
        <end position="240"/>
    </location>
</feature>
<feature type="transmembrane region" description="Helical" evidence="8">
    <location>
        <begin position="129"/>
        <end position="149"/>
    </location>
</feature>
<dbReference type="AlphaFoldDB" id="A0A250XJD1"/>
<protein>
    <submittedName>
        <fullName evidence="9">Uncharacterized protein</fullName>
    </submittedName>
</protein>
<evidence type="ECO:0000256" key="6">
    <source>
        <dbReference type="ARBA" id="ARBA00023136"/>
    </source>
</evidence>
<comment type="subcellular location">
    <subcellularLocation>
        <location evidence="1">Membrane</location>
        <topology evidence="1">Multi-pass membrane protein</topology>
    </subcellularLocation>
</comment>
<feature type="transmembrane region" description="Helical" evidence="8">
    <location>
        <begin position="330"/>
        <end position="352"/>
    </location>
</feature>
<name>A0A250XJD1_9CHLO</name>
<dbReference type="STRING" id="1157962.A0A250XJD1"/>
<dbReference type="NCBIfam" id="TIGR00788">
    <property type="entry name" value="fbt"/>
    <property type="match status" value="1"/>
</dbReference>
<evidence type="ECO:0000313" key="9">
    <source>
        <dbReference type="EMBL" id="GAX83178.1"/>
    </source>
</evidence>
<comment type="caution">
    <text evidence="9">The sequence shown here is derived from an EMBL/GenBank/DDBJ whole genome shotgun (WGS) entry which is preliminary data.</text>
</comment>
<evidence type="ECO:0000256" key="8">
    <source>
        <dbReference type="SAM" id="Phobius"/>
    </source>
</evidence>
<comment type="similarity">
    <text evidence="2">Belongs to the major facilitator superfamily. Folate-biopterin transporter (TC 2.A.71) family.</text>
</comment>
<dbReference type="CDD" id="cd17484">
    <property type="entry name" value="MFS_FBT"/>
    <property type="match status" value="1"/>
</dbReference>
<evidence type="ECO:0000313" key="10">
    <source>
        <dbReference type="Proteomes" id="UP000232323"/>
    </source>
</evidence>
<dbReference type="Proteomes" id="UP000232323">
    <property type="component" value="Unassembled WGS sequence"/>
</dbReference>
<evidence type="ECO:0000256" key="4">
    <source>
        <dbReference type="ARBA" id="ARBA00022692"/>
    </source>
</evidence>
<dbReference type="OrthoDB" id="754047at2759"/>
<dbReference type="InterPro" id="IPR004324">
    <property type="entry name" value="FBT"/>
</dbReference>
<dbReference type="EMBL" id="BEGY01000093">
    <property type="protein sequence ID" value="GAX83178.1"/>
    <property type="molecule type" value="Genomic_DNA"/>
</dbReference>
<evidence type="ECO:0000256" key="5">
    <source>
        <dbReference type="ARBA" id="ARBA00022989"/>
    </source>
</evidence>
<sequence length="561" mass="60221">MLSLRPAPSNNPYALVSENNGVGPSDSYEHERIRSSEIKKRSWDGLLKIKIMGLEPAPELFAIAIVYFVQGILGLSDLALEYFMKDSLQLQPAQASLVLGVAEIPWVIKPLYGFISDSIPLWGYHRRSYLLVAGVVGTCAWSALALWVSSTGGTLTAMLLTGMSTAFSDVVIDAIVVELSRGAPQATAGSLQSLCWASKSVGVISTAYLSGRLVDIAGTRAVFGITALFPLVVSGTSFLIQENKSGMLSHAHNTTIATGSQAYQAVGVSDPHHPSEMPHGEVQECHPSSSCSGQGITKYGLAMWRELTFGLWVMWSQVQRLWSVIKRKSILLPTLFIFFWMATPSASVALFYFETSKLEFTPEFLGWLKLAGAVATLIGIIIYNSCLKSTSIRSILFWSMLLYAALSSTTLMLVSGLNRAIGISDQAFALGNEIILTLIGEVSFMPILVLSAQICPAGVEATLFATLMSLINGAESLGDALGSALTAALGVTASNFNNLFLLCALCIASGLLPAPLLLLLPRQLDDDSESLKPAGQEEEVQLIAVHHSNSGGKEHPLHEEH</sequence>
<proteinExistence type="inferred from homology"/>
<dbReference type="PANTHER" id="PTHR31585:SF0">
    <property type="entry name" value="FOLATE-BIOPTERIN TRANSPORTER 1, CHLOROPLASTIC"/>
    <property type="match status" value="1"/>
</dbReference>
<dbReference type="PANTHER" id="PTHR31585">
    <property type="entry name" value="FOLATE-BIOPTERIN TRANSPORTER 1, CHLOROPLASTIC"/>
    <property type="match status" value="1"/>
</dbReference>